<gene>
    <name evidence="1" type="ORF">ACK4CT_34585</name>
</gene>
<keyword evidence="2" id="KW-1185">Reference proteome</keyword>
<accession>A0ABW9LJW8</accession>
<reference evidence="1 2" key="1">
    <citation type="submission" date="2024-12" db="EMBL/GenBank/DDBJ databases">
        <title>The coexistence of Mycolicibacterium septicum and Mycolicibacterium nivoides in clinical samples.</title>
        <authorList>
            <person name="Wang C."/>
            <person name="Feng Y."/>
            <person name="Zong Z."/>
        </authorList>
    </citation>
    <scope>NUCLEOTIDE SEQUENCE [LARGE SCALE GENOMIC DNA]</scope>
    <source>
        <strain evidence="1 2">120309</strain>
    </source>
</reference>
<comment type="caution">
    <text evidence="1">The sequence shown here is derived from an EMBL/GenBank/DDBJ whole genome shotgun (WGS) entry which is preliminary data.</text>
</comment>
<organism evidence="1 2">
    <name type="scientific">Mycolicibacterium nivoides</name>
    <dbReference type="NCBI Taxonomy" id="2487344"/>
    <lineage>
        <taxon>Bacteria</taxon>
        <taxon>Bacillati</taxon>
        <taxon>Actinomycetota</taxon>
        <taxon>Actinomycetes</taxon>
        <taxon>Mycobacteriales</taxon>
        <taxon>Mycobacteriaceae</taxon>
        <taxon>Mycolicibacterium</taxon>
    </lineage>
</organism>
<dbReference type="Proteomes" id="UP001635816">
    <property type="component" value="Unassembled WGS sequence"/>
</dbReference>
<evidence type="ECO:0000313" key="2">
    <source>
        <dbReference type="Proteomes" id="UP001635816"/>
    </source>
</evidence>
<sequence length="78" mass="8851">MLDPVCKGGGALQLDTQLHRNRAGVNSIEPIDLEVHVVQRLERCRAVFTNFKLLGPDRGEIATWRLYANTTWQLVCVF</sequence>
<dbReference type="EMBL" id="JBKBDD010000022">
    <property type="protein sequence ID" value="MFN6548303.1"/>
    <property type="molecule type" value="Genomic_DNA"/>
</dbReference>
<evidence type="ECO:0008006" key="3">
    <source>
        <dbReference type="Google" id="ProtNLM"/>
    </source>
</evidence>
<protein>
    <recommendedName>
        <fullName evidence="3">DUF4440 domain-containing protein</fullName>
    </recommendedName>
</protein>
<proteinExistence type="predicted"/>
<dbReference type="RefSeq" id="WP_409545808.1">
    <property type="nucleotide sequence ID" value="NZ_JBKBDD010000022.1"/>
</dbReference>
<name>A0ABW9LJW8_9MYCO</name>
<evidence type="ECO:0000313" key="1">
    <source>
        <dbReference type="EMBL" id="MFN6548303.1"/>
    </source>
</evidence>